<evidence type="ECO:0000256" key="1">
    <source>
        <dbReference type="SAM" id="SignalP"/>
    </source>
</evidence>
<dbReference type="RefSeq" id="XP_019036891.1">
    <property type="nucleotide sequence ID" value="XM_019185163.1"/>
</dbReference>
<evidence type="ECO:0000259" key="2">
    <source>
        <dbReference type="Pfam" id="PF20521"/>
    </source>
</evidence>
<proteinExistence type="predicted"/>
<evidence type="ECO:0000313" key="4">
    <source>
        <dbReference type="Proteomes" id="UP000094112"/>
    </source>
</evidence>
<dbReference type="AlphaFoldDB" id="A0A1E3NX21"/>
<sequence length="264" mass="29053">MKMRTNLIKAISSSFFIIQAVTALYGSPASGGNGTFPMLVNNEGTPVADVKLVINLEKYLASATKNPFEDFNETLAKRDDSTDLDSEDDANSSDDWLEVYTYNFEYASLSGYDTTSALEKRKDIHECTTWVKGVRECVNQIWDGLVDVWNISYKIKQLATAKQCTEIHGQQGGMYYRYWASGGDCGSTAEQKTIAGAIHAALKKADGEWTCNVYCITMTHGGTWQGTLLIGPDQSAMWANCGGVFKGCYDTGCNSLEGWYNCNS</sequence>
<protein>
    <recommendedName>
        <fullName evidence="2">Secreted protein CSS2 C-terminal domain-containing protein</fullName>
    </recommendedName>
</protein>
<dbReference type="GeneID" id="30202409"/>
<reference evidence="3 4" key="1">
    <citation type="journal article" date="2016" name="Proc. Natl. Acad. Sci. U.S.A.">
        <title>Comparative genomics of biotechnologically important yeasts.</title>
        <authorList>
            <person name="Riley R."/>
            <person name="Haridas S."/>
            <person name="Wolfe K.H."/>
            <person name="Lopes M.R."/>
            <person name="Hittinger C.T."/>
            <person name="Goeker M."/>
            <person name="Salamov A.A."/>
            <person name="Wisecaver J.H."/>
            <person name="Long T.M."/>
            <person name="Calvey C.H."/>
            <person name="Aerts A.L."/>
            <person name="Barry K.W."/>
            <person name="Choi C."/>
            <person name="Clum A."/>
            <person name="Coughlan A.Y."/>
            <person name="Deshpande S."/>
            <person name="Douglass A.P."/>
            <person name="Hanson S.J."/>
            <person name="Klenk H.-P."/>
            <person name="LaButti K.M."/>
            <person name="Lapidus A."/>
            <person name="Lindquist E.A."/>
            <person name="Lipzen A.M."/>
            <person name="Meier-Kolthoff J.P."/>
            <person name="Ohm R.A."/>
            <person name="Otillar R.P."/>
            <person name="Pangilinan J.L."/>
            <person name="Peng Y."/>
            <person name="Rokas A."/>
            <person name="Rosa C.A."/>
            <person name="Scheuner C."/>
            <person name="Sibirny A.A."/>
            <person name="Slot J.C."/>
            <person name="Stielow J.B."/>
            <person name="Sun H."/>
            <person name="Kurtzman C.P."/>
            <person name="Blackwell M."/>
            <person name="Grigoriev I.V."/>
            <person name="Jeffries T.W."/>
        </authorList>
    </citation>
    <scope>NUCLEOTIDE SEQUENCE [LARGE SCALE GENOMIC DNA]</scope>
    <source>
        <strain evidence="4">ATCC 58044 / CBS 1984 / NCYC 433 / NRRL Y-366-8</strain>
    </source>
</reference>
<feature type="domain" description="Secreted protein CSS2 C-terminal" evidence="2">
    <location>
        <begin position="114"/>
        <end position="234"/>
    </location>
</feature>
<keyword evidence="4" id="KW-1185">Reference proteome</keyword>
<feature type="chain" id="PRO_5009133544" description="Secreted protein CSS2 C-terminal domain-containing protein" evidence="1">
    <location>
        <begin position="24"/>
        <end position="264"/>
    </location>
</feature>
<dbReference type="OrthoDB" id="4067243at2759"/>
<keyword evidence="1" id="KW-0732">Signal</keyword>
<accession>A0A1E3NX21</accession>
<evidence type="ECO:0000313" key="3">
    <source>
        <dbReference type="EMBL" id="ODQ57684.1"/>
    </source>
</evidence>
<dbReference type="InterPro" id="IPR046624">
    <property type="entry name" value="CSS2_C"/>
</dbReference>
<dbReference type="Pfam" id="PF20521">
    <property type="entry name" value="DUF6736"/>
    <property type="match status" value="1"/>
</dbReference>
<name>A0A1E3NX21_WICAA</name>
<gene>
    <name evidence="3" type="ORF">WICANDRAFT_81012</name>
</gene>
<feature type="signal peptide" evidence="1">
    <location>
        <begin position="1"/>
        <end position="23"/>
    </location>
</feature>
<organism evidence="3 4">
    <name type="scientific">Wickerhamomyces anomalus (strain ATCC 58044 / CBS 1984 / NCYC 433 / NRRL Y-366-8)</name>
    <name type="common">Yeast</name>
    <name type="synonym">Hansenula anomala</name>
    <dbReference type="NCBI Taxonomy" id="683960"/>
    <lineage>
        <taxon>Eukaryota</taxon>
        <taxon>Fungi</taxon>
        <taxon>Dikarya</taxon>
        <taxon>Ascomycota</taxon>
        <taxon>Saccharomycotina</taxon>
        <taxon>Saccharomycetes</taxon>
        <taxon>Phaffomycetales</taxon>
        <taxon>Wickerhamomycetaceae</taxon>
        <taxon>Wickerhamomyces</taxon>
    </lineage>
</organism>
<dbReference type="Proteomes" id="UP000094112">
    <property type="component" value="Unassembled WGS sequence"/>
</dbReference>
<dbReference type="EMBL" id="KV454213">
    <property type="protein sequence ID" value="ODQ57684.1"/>
    <property type="molecule type" value="Genomic_DNA"/>
</dbReference>